<dbReference type="PANTHER" id="PTHR39441:SF1">
    <property type="entry name" value="DUF2252 DOMAIN-CONTAINING PROTEIN"/>
    <property type="match status" value="1"/>
</dbReference>
<reference evidence="2" key="1">
    <citation type="submission" date="2016-10" db="EMBL/GenBank/DDBJ databases">
        <authorList>
            <person name="Varghese N."/>
        </authorList>
    </citation>
    <scope>NUCLEOTIDE SEQUENCE [LARGE SCALE GENOMIC DNA]</scope>
    <source>
        <strain evidence="2">DSM 24868</strain>
    </source>
</reference>
<dbReference type="RefSeq" id="WP_042216497.1">
    <property type="nucleotide sequence ID" value="NZ_BBLU01000018.1"/>
</dbReference>
<sequence>MGAHAAASATEVRLEAHAAVPDPADRADPVATLVAQDASRVPALVPIRHGRMAVSPFAFYRGAAAVMAADLGVPPRTGLTVQLAGDAHLANFGFFKAPDRELVFDLNDFDETARGPFEWDLKRLAASVTVAGRVSGLGRKDIAKATRAATRGYRETMGAAAALSPLELRYRRLGAAALVARQRGAKRERSEAFVSKAARRDSVRALTRLTAVEDGRRRIVPRPPVVCRLDEALDGVNRARTSDFFSRYRDSLPPHDAAVLRDYRFVDLARKVVGVGSVGTRCLLVLLESRQGAPLFLQFKEATVSVLERYAGDAGFENAGERVVRGQRLMQTEGDILLGWSRYERPDGGEVDFYVRQLWDGKASLEIDEMGPGRLARYAWHCGAVLALAHARSGDAAAIAAYLGEDDAADRVLAEFARGYADLNEADHAAHQAAIADGRIVAVTGV</sequence>
<dbReference type="EMBL" id="FNZI01000001">
    <property type="protein sequence ID" value="SEI98877.1"/>
    <property type="molecule type" value="Genomic_DNA"/>
</dbReference>
<dbReference type="OrthoDB" id="1491115at2"/>
<dbReference type="PANTHER" id="PTHR39441">
    <property type="entry name" value="DUF2252 DOMAIN-CONTAINING PROTEIN"/>
    <property type="match status" value="1"/>
</dbReference>
<dbReference type="Proteomes" id="UP000183315">
    <property type="component" value="Unassembled WGS sequence"/>
</dbReference>
<dbReference type="STRING" id="1043493.SAMN05421637_0659"/>
<protein>
    <submittedName>
        <fullName evidence="1">Uncharacterized conserved protein, DUF2252 family</fullName>
    </submittedName>
</protein>
<dbReference type="Pfam" id="PF10009">
    <property type="entry name" value="DUF2252"/>
    <property type="match status" value="1"/>
</dbReference>
<dbReference type="AlphaFoldDB" id="A0A1H6VAR7"/>
<accession>A0A1H6VAR7</accession>
<name>A0A1H6VAR7_9MICO</name>
<gene>
    <name evidence="1" type="ORF">SAMN05421637_0659</name>
</gene>
<evidence type="ECO:0000313" key="2">
    <source>
        <dbReference type="Proteomes" id="UP000183315"/>
    </source>
</evidence>
<evidence type="ECO:0000313" key="1">
    <source>
        <dbReference type="EMBL" id="SEI98877.1"/>
    </source>
</evidence>
<keyword evidence="2" id="KW-1185">Reference proteome</keyword>
<organism evidence="1 2">
    <name type="scientific">Demequina mangrovi</name>
    <dbReference type="NCBI Taxonomy" id="1043493"/>
    <lineage>
        <taxon>Bacteria</taxon>
        <taxon>Bacillati</taxon>
        <taxon>Actinomycetota</taxon>
        <taxon>Actinomycetes</taxon>
        <taxon>Micrococcales</taxon>
        <taxon>Demequinaceae</taxon>
        <taxon>Demequina</taxon>
    </lineage>
</organism>
<proteinExistence type="predicted"/>
<dbReference type="eggNOG" id="COG4320">
    <property type="taxonomic scope" value="Bacteria"/>
</dbReference>
<dbReference type="InterPro" id="IPR018721">
    <property type="entry name" value="DUF2252"/>
</dbReference>